<organism evidence="1 2">
    <name type="scientific">Callosobruchus maculatus</name>
    <name type="common">Southern cowpea weevil</name>
    <name type="synonym">Pulse bruchid</name>
    <dbReference type="NCBI Taxonomy" id="64391"/>
    <lineage>
        <taxon>Eukaryota</taxon>
        <taxon>Metazoa</taxon>
        <taxon>Ecdysozoa</taxon>
        <taxon>Arthropoda</taxon>
        <taxon>Hexapoda</taxon>
        <taxon>Insecta</taxon>
        <taxon>Pterygota</taxon>
        <taxon>Neoptera</taxon>
        <taxon>Endopterygota</taxon>
        <taxon>Coleoptera</taxon>
        <taxon>Polyphaga</taxon>
        <taxon>Cucujiformia</taxon>
        <taxon>Chrysomeloidea</taxon>
        <taxon>Chrysomelidae</taxon>
        <taxon>Bruchinae</taxon>
        <taxon>Bruchini</taxon>
        <taxon>Callosobruchus</taxon>
    </lineage>
</organism>
<accession>A0A653BQA8</accession>
<protein>
    <recommendedName>
        <fullName evidence="3">Tyrosine-protein phosphatase domain-containing protein</fullName>
    </recommendedName>
</protein>
<dbReference type="EMBL" id="CAACVG010003797">
    <property type="protein sequence ID" value="VEN37778.1"/>
    <property type="molecule type" value="Genomic_DNA"/>
</dbReference>
<keyword evidence="2" id="KW-1185">Reference proteome</keyword>
<proteinExistence type="predicted"/>
<evidence type="ECO:0008006" key="3">
    <source>
        <dbReference type="Google" id="ProtNLM"/>
    </source>
</evidence>
<sequence>MESYINELKRYNTKVVIRVCDPTYDVRPLKNAGIKVSKLLKLIVYDLS</sequence>
<dbReference type="Proteomes" id="UP000410492">
    <property type="component" value="Unassembled WGS sequence"/>
</dbReference>
<name>A0A653BQA8_CALMS</name>
<dbReference type="InterPro" id="IPR029021">
    <property type="entry name" value="Prot-tyrosine_phosphatase-like"/>
</dbReference>
<gene>
    <name evidence="1" type="ORF">CALMAC_LOCUS2908</name>
</gene>
<evidence type="ECO:0000313" key="2">
    <source>
        <dbReference type="Proteomes" id="UP000410492"/>
    </source>
</evidence>
<dbReference type="Gene3D" id="3.90.190.10">
    <property type="entry name" value="Protein tyrosine phosphatase superfamily"/>
    <property type="match status" value="1"/>
</dbReference>
<reference evidence="1 2" key="1">
    <citation type="submission" date="2019-01" db="EMBL/GenBank/DDBJ databases">
        <authorList>
            <person name="Sayadi A."/>
        </authorList>
    </citation>
    <scope>NUCLEOTIDE SEQUENCE [LARGE SCALE GENOMIC DNA]</scope>
</reference>
<dbReference type="OrthoDB" id="5632at2759"/>
<evidence type="ECO:0000313" key="1">
    <source>
        <dbReference type="EMBL" id="VEN37778.1"/>
    </source>
</evidence>
<dbReference type="AlphaFoldDB" id="A0A653BQA8"/>